<dbReference type="Proteomes" id="UP001139000">
    <property type="component" value="Unassembled WGS sequence"/>
</dbReference>
<accession>A0A9X1TCN4</accession>
<comment type="caution">
    <text evidence="1">The sequence shown here is derived from an EMBL/GenBank/DDBJ whole genome shotgun (WGS) entry which is preliminary data.</text>
</comment>
<protein>
    <submittedName>
        <fullName evidence="1">Uncharacterized protein</fullName>
    </submittedName>
</protein>
<evidence type="ECO:0000313" key="2">
    <source>
        <dbReference type="Proteomes" id="UP001139000"/>
    </source>
</evidence>
<dbReference type="RefSeq" id="WP_234652138.1">
    <property type="nucleotide sequence ID" value="NZ_CP094997.1"/>
</dbReference>
<name>A0A9X1TCN4_9BACT</name>
<proteinExistence type="predicted"/>
<gene>
    <name evidence="1" type="ORF">LXM26_00180</name>
</gene>
<dbReference type="EMBL" id="JAJTTC010000001">
    <property type="protein sequence ID" value="MCF0059889.1"/>
    <property type="molecule type" value="Genomic_DNA"/>
</dbReference>
<dbReference type="AlphaFoldDB" id="A0A9X1TCN4"/>
<keyword evidence="2" id="KW-1185">Reference proteome</keyword>
<reference evidence="1" key="1">
    <citation type="submission" date="2021-12" db="EMBL/GenBank/DDBJ databases">
        <title>Novel species in genus Dyadobacter.</title>
        <authorList>
            <person name="Ma C."/>
        </authorList>
    </citation>
    <scope>NUCLEOTIDE SEQUENCE</scope>
    <source>
        <strain evidence="1">LJ419</strain>
    </source>
</reference>
<evidence type="ECO:0000313" key="1">
    <source>
        <dbReference type="EMBL" id="MCF0059889.1"/>
    </source>
</evidence>
<sequence>MNCQAVAQLMIQFRKGIESNPEVKVFNLNRLHLIYLLSKDDPTVWEQQYGHQYAIEVAEATRRILEEHGLIESALAETL</sequence>
<organism evidence="1 2">
    <name type="scientific">Dyadobacter chenwenxiniae</name>
    <dbReference type="NCBI Taxonomy" id="2906456"/>
    <lineage>
        <taxon>Bacteria</taxon>
        <taxon>Pseudomonadati</taxon>
        <taxon>Bacteroidota</taxon>
        <taxon>Cytophagia</taxon>
        <taxon>Cytophagales</taxon>
        <taxon>Spirosomataceae</taxon>
        <taxon>Dyadobacter</taxon>
    </lineage>
</organism>